<dbReference type="CDD" id="cd07958">
    <property type="entry name" value="Anticodon_Ia_Leu_BEm"/>
    <property type="match status" value="1"/>
</dbReference>
<dbReference type="AlphaFoldDB" id="A0A1F8EU93"/>
<dbReference type="GO" id="GO:0006429">
    <property type="term" value="P:leucyl-tRNA aminoacylation"/>
    <property type="evidence" value="ECO:0007669"/>
    <property type="project" value="UniProtKB-UniRule"/>
</dbReference>
<evidence type="ECO:0000256" key="1">
    <source>
        <dbReference type="ARBA" id="ARBA00005594"/>
    </source>
</evidence>
<name>A0A1F8EU93_9BACT</name>
<dbReference type="GO" id="GO:0002161">
    <property type="term" value="F:aminoacyl-tRNA deacylase activity"/>
    <property type="evidence" value="ECO:0007669"/>
    <property type="project" value="InterPro"/>
</dbReference>
<evidence type="ECO:0000256" key="3">
    <source>
        <dbReference type="ARBA" id="ARBA00022598"/>
    </source>
</evidence>
<evidence type="ECO:0000256" key="9">
    <source>
        <dbReference type="NCBIfam" id="TIGR00396"/>
    </source>
</evidence>
<feature type="compositionally biased region" description="Basic and acidic residues" evidence="10">
    <location>
        <begin position="363"/>
        <end position="377"/>
    </location>
</feature>
<evidence type="ECO:0000256" key="7">
    <source>
        <dbReference type="ARBA" id="ARBA00023146"/>
    </source>
</evidence>
<dbReference type="Gene3D" id="1.10.730.10">
    <property type="entry name" value="Isoleucyl-tRNA Synthetase, Domain 1"/>
    <property type="match status" value="1"/>
</dbReference>
<keyword evidence="6" id="KW-0648">Protein biosynthesis</keyword>
<feature type="domain" description="Leucyl-tRNA synthetase editing" evidence="13">
    <location>
        <begin position="126"/>
        <end position="313"/>
    </location>
</feature>
<comment type="caution">
    <text evidence="14">The sequence shown here is derived from an EMBL/GenBank/DDBJ whole genome shotgun (WGS) entry which is preliminary data.</text>
</comment>
<dbReference type="EC" id="6.1.1.4" evidence="2 9"/>
<dbReference type="GO" id="GO:0005524">
    <property type="term" value="F:ATP binding"/>
    <property type="evidence" value="ECO:0007669"/>
    <property type="project" value="UniProtKB-KW"/>
</dbReference>
<evidence type="ECO:0000256" key="5">
    <source>
        <dbReference type="ARBA" id="ARBA00022840"/>
    </source>
</evidence>
<dbReference type="SUPFAM" id="SSF52374">
    <property type="entry name" value="Nucleotidylyl transferase"/>
    <property type="match status" value="1"/>
</dbReference>
<dbReference type="PANTHER" id="PTHR43740:SF2">
    <property type="entry name" value="LEUCINE--TRNA LIGASE, MITOCHONDRIAL"/>
    <property type="match status" value="1"/>
</dbReference>
<feature type="domain" description="Aminoacyl-tRNA synthetase class Ia" evidence="11">
    <location>
        <begin position="327"/>
        <end position="532"/>
    </location>
</feature>
<dbReference type="InterPro" id="IPR014729">
    <property type="entry name" value="Rossmann-like_a/b/a_fold"/>
</dbReference>
<comment type="catalytic activity">
    <reaction evidence="8">
        <text>tRNA(Leu) + L-leucine + ATP = L-leucyl-tRNA(Leu) + AMP + diphosphate</text>
        <dbReference type="Rhea" id="RHEA:11688"/>
        <dbReference type="Rhea" id="RHEA-COMP:9613"/>
        <dbReference type="Rhea" id="RHEA-COMP:9622"/>
        <dbReference type="ChEBI" id="CHEBI:30616"/>
        <dbReference type="ChEBI" id="CHEBI:33019"/>
        <dbReference type="ChEBI" id="CHEBI:57427"/>
        <dbReference type="ChEBI" id="CHEBI:78442"/>
        <dbReference type="ChEBI" id="CHEBI:78494"/>
        <dbReference type="ChEBI" id="CHEBI:456215"/>
        <dbReference type="EC" id="6.1.1.4"/>
    </reaction>
</comment>
<dbReference type="PANTHER" id="PTHR43740">
    <property type="entry name" value="LEUCYL-TRNA SYNTHETASE"/>
    <property type="match status" value="1"/>
</dbReference>
<reference evidence="14 15" key="1">
    <citation type="journal article" date="2016" name="Nat. Commun.">
        <title>Thousands of microbial genomes shed light on interconnected biogeochemical processes in an aquifer system.</title>
        <authorList>
            <person name="Anantharaman K."/>
            <person name="Brown C.T."/>
            <person name="Hug L.A."/>
            <person name="Sharon I."/>
            <person name="Castelle C.J."/>
            <person name="Probst A.J."/>
            <person name="Thomas B.C."/>
            <person name="Singh A."/>
            <person name="Wilkins M.J."/>
            <person name="Karaoz U."/>
            <person name="Brodie E.L."/>
            <person name="Williams K.H."/>
            <person name="Hubbard S.S."/>
            <person name="Banfield J.F."/>
        </authorList>
    </citation>
    <scope>NUCLEOTIDE SEQUENCE [LARGE SCALE GENOMIC DNA]</scope>
</reference>
<dbReference type="InterPro" id="IPR002300">
    <property type="entry name" value="aa-tRNA-synth_Ia"/>
</dbReference>
<proteinExistence type="inferred from homology"/>
<evidence type="ECO:0000259" key="12">
    <source>
        <dbReference type="Pfam" id="PF08264"/>
    </source>
</evidence>
<dbReference type="SUPFAM" id="SSF50677">
    <property type="entry name" value="ValRS/IleRS/LeuRS editing domain"/>
    <property type="match status" value="1"/>
</dbReference>
<dbReference type="FunFam" id="3.40.50.620:FF:000056">
    <property type="entry name" value="Leucine--tRNA ligase"/>
    <property type="match status" value="1"/>
</dbReference>
<gene>
    <name evidence="14" type="ORF">A2746_00900</name>
</gene>
<dbReference type="GO" id="GO:0005829">
    <property type="term" value="C:cytosol"/>
    <property type="evidence" value="ECO:0007669"/>
    <property type="project" value="TreeGrafter"/>
</dbReference>
<dbReference type="InterPro" id="IPR009080">
    <property type="entry name" value="tRNAsynth_Ia_anticodon-bd"/>
</dbReference>
<accession>A0A1F8EU93</accession>
<keyword evidence="4" id="KW-0547">Nucleotide-binding</keyword>
<keyword evidence="3 14" id="KW-0436">Ligase</keyword>
<evidence type="ECO:0000256" key="2">
    <source>
        <dbReference type="ARBA" id="ARBA00013164"/>
    </source>
</evidence>
<evidence type="ECO:0000256" key="6">
    <source>
        <dbReference type="ARBA" id="ARBA00022917"/>
    </source>
</evidence>
<evidence type="ECO:0000259" key="11">
    <source>
        <dbReference type="Pfam" id="PF00133"/>
    </source>
</evidence>
<dbReference type="InterPro" id="IPR013155">
    <property type="entry name" value="M/V/L/I-tRNA-synth_anticd-bd"/>
</dbReference>
<dbReference type="PRINTS" id="PR00985">
    <property type="entry name" value="TRNASYNTHLEU"/>
</dbReference>
<dbReference type="GO" id="GO:0004823">
    <property type="term" value="F:leucine-tRNA ligase activity"/>
    <property type="evidence" value="ECO:0007669"/>
    <property type="project" value="UniProtKB-UniRule"/>
</dbReference>
<organism evidence="14 15">
    <name type="scientific">Candidatus Yanofskybacteria bacterium RIFCSPHIGHO2_01_FULL_44_22</name>
    <dbReference type="NCBI Taxonomy" id="1802669"/>
    <lineage>
        <taxon>Bacteria</taxon>
        <taxon>Candidatus Yanofskyibacteriota</taxon>
    </lineage>
</organism>
<feature type="domain" description="Methionyl/Valyl/Leucyl/Isoleucyl-tRNA synthetase anticodon-binding" evidence="12">
    <location>
        <begin position="574"/>
        <end position="693"/>
    </location>
</feature>
<dbReference type="Pfam" id="PF00133">
    <property type="entry name" value="tRNA-synt_1"/>
    <property type="match status" value="1"/>
</dbReference>
<comment type="similarity">
    <text evidence="1">Belongs to the class-I aminoacyl-tRNA synthetase family.</text>
</comment>
<dbReference type="EMBL" id="MGJJ01000029">
    <property type="protein sequence ID" value="OGN04068.1"/>
    <property type="molecule type" value="Genomic_DNA"/>
</dbReference>
<evidence type="ECO:0000313" key="15">
    <source>
        <dbReference type="Proteomes" id="UP000177419"/>
    </source>
</evidence>
<dbReference type="FunFam" id="1.10.730.10:FF:000002">
    <property type="entry name" value="Leucine--tRNA ligase"/>
    <property type="match status" value="1"/>
</dbReference>
<keyword evidence="7" id="KW-0030">Aminoacyl-tRNA synthetase</keyword>
<dbReference type="InterPro" id="IPR002302">
    <property type="entry name" value="Leu-tRNA-ligase"/>
</dbReference>
<keyword evidence="5" id="KW-0067">ATP-binding</keyword>
<sequence length="728" mass="83807">TDPRDWTEKNIAYMTKQLKSMGAVFDWPREVRTIDPEYYKWTQWLFLKFYEKGLAYRAPALVNWCPKDKTVLANEQVVDGKCERDGEPVIQKEITQWMFRITDYADRLIDDLSGLDWPETTKTAQKNWIGRSEGASTKFPIFNSQFSKGGQEYIEVFTTRADTLFGATYLVVAPEHPMVMKLTDDRHLDGINKYLEEAKKKTEMERAHLDKSKTGVFTGGFVLNPINNEKIPVWVADYVVGWYGTGAVMAVPAHDERDWEFAKKFNLPIKQVVQSGTKIETEKPTEEDGVLIDSGKFSGMQSAEARKKIIEELKTKGLADFKKNYKLHDWVLSRQRYWGVPIPMIHCAHCGYQPVPEKDLPIKLPKLDDFKPSDDSPRLSSGEAGGRSPLAKAENWVKVKCPKCGREGERETDTMDTFVDSSWYFLRYSDPKNKKEFASQDKMAKWLPVPLYIGGAEHNTMHLLYSRFYIKALYDLGYVNFNEPFLKRVNRGLILGPDRQKMSKSRGNVIDPDEEVKKYGADTVRMFLAFMGPYEQGGPWDPRGINGVFRFLNRVWNLFNAKRETRNAKPEAKELEIKLNQAIKKIGKDIQTLSFNTGVSELMKLLNEFEKTPAFEIGNLKLEIFTKLLAPFAPHLAEELWMNVLGNKKSIHLENWPEYNEAIIAEEKINLVIQINGKMRDVITVRKGLPEEEIKQLAFASEKIKKHILEKPVKKIIFVKDKLTNIVI</sequence>
<evidence type="ECO:0000256" key="8">
    <source>
        <dbReference type="ARBA" id="ARBA00047469"/>
    </source>
</evidence>
<feature type="region of interest" description="Disordered" evidence="10">
    <location>
        <begin position="363"/>
        <end position="389"/>
    </location>
</feature>
<evidence type="ECO:0000259" key="13">
    <source>
        <dbReference type="Pfam" id="PF13603"/>
    </source>
</evidence>
<dbReference type="Gene3D" id="3.90.740.10">
    <property type="entry name" value="Valyl/Leucyl/Isoleucyl-tRNA synthetase, editing domain"/>
    <property type="match status" value="1"/>
</dbReference>
<dbReference type="Gene3D" id="3.40.50.620">
    <property type="entry name" value="HUPs"/>
    <property type="match status" value="1"/>
</dbReference>
<feature type="non-terminal residue" evidence="14">
    <location>
        <position position="1"/>
    </location>
</feature>
<dbReference type="InterPro" id="IPR009008">
    <property type="entry name" value="Val/Leu/Ile-tRNA-synth_edit"/>
</dbReference>
<dbReference type="Pfam" id="PF13603">
    <property type="entry name" value="tRNA-synt_1_2"/>
    <property type="match status" value="1"/>
</dbReference>
<evidence type="ECO:0000256" key="10">
    <source>
        <dbReference type="SAM" id="MobiDB-lite"/>
    </source>
</evidence>
<dbReference type="NCBIfam" id="TIGR00396">
    <property type="entry name" value="leuS_bact"/>
    <property type="match status" value="1"/>
</dbReference>
<dbReference type="InterPro" id="IPR025709">
    <property type="entry name" value="Leu_tRNA-synth_edit"/>
</dbReference>
<evidence type="ECO:0000313" key="14">
    <source>
        <dbReference type="EMBL" id="OGN04068.1"/>
    </source>
</evidence>
<dbReference type="STRING" id="1802669.A2746_00900"/>
<evidence type="ECO:0000256" key="4">
    <source>
        <dbReference type="ARBA" id="ARBA00022741"/>
    </source>
</evidence>
<dbReference type="Proteomes" id="UP000177419">
    <property type="component" value="Unassembled WGS sequence"/>
</dbReference>
<dbReference type="Pfam" id="PF08264">
    <property type="entry name" value="Anticodon_1"/>
    <property type="match status" value="1"/>
</dbReference>
<dbReference type="SUPFAM" id="SSF47323">
    <property type="entry name" value="Anticodon-binding domain of a subclass of class I aminoacyl-tRNA synthetases"/>
    <property type="match status" value="1"/>
</dbReference>
<protein>
    <recommendedName>
        <fullName evidence="2 9">Leucine--tRNA ligase</fullName>
        <ecNumber evidence="2 9">6.1.1.4</ecNumber>
    </recommendedName>
</protein>